<evidence type="ECO:0000256" key="6">
    <source>
        <dbReference type="SAM" id="MobiDB-lite"/>
    </source>
</evidence>
<sequence>MGHTDPVTTTGPKGRRGRPPRGSATLSRERVVEAALALVDEEGLDQISMRKIAQRLRVDPMSLYNHVADKDDVLDGIAEALLAGIPAPPADGSPRERMEAVARGFRTAMLAHPKAAPTVLTRQLASPAGLAPLAAAVAPLLDAGCPPREAVHALRAALGFLVGSLLREVNAGPSFGTDPAAGGQRRRTLESAELPSLTAIAPHLAVCDHEAEFEYGLDLVLTAVERKLPG</sequence>
<dbReference type="Proteomes" id="UP001500483">
    <property type="component" value="Unassembled WGS sequence"/>
</dbReference>
<dbReference type="Pfam" id="PF00440">
    <property type="entry name" value="TetR_N"/>
    <property type="match status" value="1"/>
</dbReference>
<dbReference type="InterPro" id="IPR004111">
    <property type="entry name" value="Repressor_TetR_C"/>
</dbReference>
<dbReference type="PANTHER" id="PTHR30055">
    <property type="entry name" value="HTH-TYPE TRANSCRIPTIONAL REGULATOR RUTR"/>
    <property type="match status" value="1"/>
</dbReference>
<dbReference type="InterPro" id="IPR003012">
    <property type="entry name" value="Tet_transcr_reg_TetR"/>
</dbReference>
<dbReference type="PANTHER" id="PTHR30055:SF151">
    <property type="entry name" value="TRANSCRIPTIONAL REGULATORY PROTEIN"/>
    <property type="match status" value="1"/>
</dbReference>
<dbReference type="SUPFAM" id="SSF48498">
    <property type="entry name" value="Tetracyclin repressor-like, C-terminal domain"/>
    <property type="match status" value="1"/>
</dbReference>
<keyword evidence="2" id="KW-0805">Transcription regulation</keyword>
<dbReference type="InterPro" id="IPR001647">
    <property type="entry name" value="HTH_TetR"/>
</dbReference>
<evidence type="ECO:0000256" key="3">
    <source>
        <dbReference type="ARBA" id="ARBA00023125"/>
    </source>
</evidence>
<dbReference type="InterPro" id="IPR036271">
    <property type="entry name" value="Tet_transcr_reg_TetR-rel_C_sf"/>
</dbReference>
<feature type="compositionally biased region" description="Low complexity" evidence="6">
    <location>
        <begin position="1"/>
        <end position="12"/>
    </location>
</feature>
<keyword evidence="9" id="KW-1185">Reference proteome</keyword>
<evidence type="ECO:0000259" key="7">
    <source>
        <dbReference type="PROSITE" id="PS50977"/>
    </source>
</evidence>
<feature type="region of interest" description="Disordered" evidence="6">
    <location>
        <begin position="1"/>
        <end position="27"/>
    </location>
</feature>
<gene>
    <name evidence="8" type="ORF">GCM10020366_19820</name>
</gene>
<reference evidence="9" key="1">
    <citation type="journal article" date="2019" name="Int. J. Syst. Evol. Microbiol.">
        <title>The Global Catalogue of Microorganisms (GCM) 10K type strain sequencing project: providing services to taxonomists for standard genome sequencing and annotation.</title>
        <authorList>
            <consortium name="The Broad Institute Genomics Platform"/>
            <consortium name="The Broad Institute Genome Sequencing Center for Infectious Disease"/>
            <person name="Wu L."/>
            <person name="Ma J."/>
        </authorList>
    </citation>
    <scope>NUCLEOTIDE SEQUENCE [LARGE SCALE GENOMIC DNA]</scope>
    <source>
        <strain evidence="9">JCM 9687</strain>
    </source>
</reference>
<organism evidence="8 9">
    <name type="scientific">Saccharopolyspora gregorii</name>
    <dbReference type="NCBI Taxonomy" id="33914"/>
    <lineage>
        <taxon>Bacteria</taxon>
        <taxon>Bacillati</taxon>
        <taxon>Actinomycetota</taxon>
        <taxon>Actinomycetes</taxon>
        <taxon>Pseudonocardiales</taxon>
        <taxon>Pseudonocardiaceae</taxon>
        <taxon>Saccharopolyspora</taxon>
    </lineage>
</organism>
<dbReference type="EMBL" id="BAAAYK010000038">
    <property type="protein sequence ID" value="GAA3356298.1"/>
    <property type="molecule type" value="Genomic_DNA"/>
</dbReference>
<evidence type="ECO:0000256" key="2">
    <source>
        <dbReference type="ARBA" id="ARBA00023015"/>
    </source>
</evidence>
<dbReference type="Gene3D" id="1.10.357.10">
    <property type="entry name" value="Tetracycline Repressor, domain 2"/>
    <property type="match status" value="1"/>
</dbReference>
<protein>
    <submittedName>
        <fullName evidence="8">TetR/AcrR family transcriptional regulator C-terminal domain-containing protein</fullName>
    </submittedName>
</protein>
<keyword evidence="3 5" id="KW-0238">DNA-binding</keyword>
<evidence type="ECO:0000313" key="9">
    <source>
        <dbReference type="Proteomes" id="UP001500483"/>
    </source>
</evidence>
<keyword evidence="1" id="KW-0678">Repressor</keyword>
<name>A0ABP6RPM5_9PSEU</name>
<evidence type="ECO:0000256" key="1">
    <source>
        <dbReference type="ARBA" id="ARBA00022491"/>
    </source>
</evidence>
<dbReference type="PROSITE" id="PS50977">
    <property type="entry name" value="HTH_TETR_2"/>
    <property type="match status" value="1"/>
</dbReference>
<dbReference type="PRINTS" id="PR00400">
    <property type="entry name" value="TETREPRESSOR"/>
</dbReference>
<proteinExistence type="predicted"/>
<comment type="caution">
    <text evidence="8">The sequence shown here is derived from an EMBL/GenBank/DDBJ whole genome shotgun (WGS) entry which is preliminary data.</text>
</comment>
<feature type="domain" description="HTH tetR-type" evidence="7">
    <location>
        <begin position="25"/>
        <end position="85"/>
    </location>
</feature>
<evidence type="ECO:0000256" key="5">
    <source>
        <dbReference type="PROSITE-ProRule" id="PRU00335"/>
    </source>
</evidence>
<dbReference type="InterPro" id="IPR009057">
    <property type="entry name" value="Homeodomain-like_sf"/>
</dbReference>
<dbReference type="InterPro" id="IPR050109">
    <property type="entry name" value="HTH-type_TetR-like_transc_reg"/>
</dbReference>
<evidence type="ECO:0000313" key="8">
    <source>
        <dbReference type="EMBL" id="GAA3356298.1"/>
    </source>
</evidence>
<feature type="DNA-binding region" description="H-T-H motif" evidence="5">
    <location>
        <begin position="48"/>
        <end position="67"/>
    </location>
</feature>
<keyword evidence="4" id="KW-0804">Transcription</keyword>
<accession>A0ABP6RPM5</accession>
<dbReference type="SUPFAM" id="SSF46689">
    <property type="entry name" value="Homeodomain-like"/>
    <property type="match status" value="1"/>
</dbReference>
<evidence type="ECO:0000256" key="4">
    <source>
        <dbReference type="ARBA" id="ARBA00023163"/>
    </source>
</evidence>
<dbReference type="Pfam" id="PF02909">
    <property type="entry name" value="TetR_C_1"/>
    <property type="match status" value="1"/>
</dbReference>